<proteinExistence type="predicted"/>
<dbReference type="EMBL" id="UOEE01000166">
    <property type="protein sequence ID" value="VAV93452.1"/>
    <property type="molecule type" value="Genomic_DNA"/>
</dbReference>
<evidence type="ECO:0000256" key="1">
    <source>
        <dbReference type="ARBA" id="ARBA00004651"/>
    </source>
</evidence>
<comment type="subcellular location">
    <subcellularLocation>
        <location evidence="1">Cell membrane</location>
        <topology evidence="1">Multi-pass membrane protein</topology>
    </subcellularLocation>
</comment>
<dbReference type="Pfam" id="PF03739">
    <property type="entry name" value="LptF_LptG"/>
    <property type="match status" value="1"/>
</dbReference>
<sequence>MTLLNRYLYGQTVRGLLLAFAIIISLVVLVDYVEISRRIGSYDQVSSLTILRLTLLKMPGVVEQTLPFIVLFGVMWSMFRLNRRSELVALRAAGYSAWKFTIPPAIIAVLLGVFSATVINPGATWLNAQFEAERISISRSVGASVGSSKENIWLREAVSSGYAIIHAKDSNPQNAELLDVIMFYYKLDENQVPVFVKRIDAKKAQLRDGFWELSDASENIRHALPVPHENYRVETSLNPNSMLEYLADASSMSFWDFPQMIERTRAAQLDTRRYELQWQRLLALPLTLAAMAIIGAAFSFRMVRLGGVFGMVITGGSIGFLLYFAGDLLEALGTTGVLPPVVAIWSAPAFIFFSALARITIVEDG</sequence>
<keyword evidence="2" id="KW-1003">Cell membrane</keyword>
<feature type="transmembrane region" description="Helical" evidence="6">
    <location>
        <begin position="97"/>
        <end position="119"/>
    </location>
</feature>
<gene>
    <name evidence="7" type="ORF">MNBD_ALPHA06-575</name>
</gene>
<dbReference type="AlphaFoldDB" id="A0A3B0RP61"/>
<feature type="transmembrane region" description="Helical" evidence="6">
    <location>
        <begin position="54"/>
        <end position="77"/>
    </location>
</feature>
<keyword evidence="4 6" id="KW-1133">Transmembrane helix</keyword>
<name>A0A3B0RP61_9ZZZZ</name>
<dbReference type="PANTHER" id="PTHR33529:SF2">
    <property type="entry name" value="LIPOPOLYSACCHARIDE EXPORT SYSTEM PERMEASE PROTEIN LPTG"/>
    <property type="match status" value="1"/>
</dbReference>
<dbReference type="GO" id="GO:0055085">
    <property type="term" value="P:transmembrane transport"/>
    <property type="evidence" value="ECO:0007669"/>
    <property type="project" value="InterPro"/>
</dbReference>
<evidence type="ECO:0000313" key="7">
    <source>
        <dbReference type="EMBL" id="VAV93452.1"/>
    </source>
</evidence>
<evidence type="ECO:0000256" key="3">
    <source>
        <dbReference type="ARBA" id="ARBA00022692"/>
    </source>
</evidence>
<dbReference type="PANTHER" id="PTHR33529">
    <property type="entry name" value="SLR0882 PROTEIN-RELATED"/>
    <property type="match status" value="1"/>
</dbReference>
<accession>A0A3B0RP61</accession>
<dbReference type="InterPro" id="IPR030923">
    <property type="entry name" value="LptG"/>
</dbReference>
<evidence type="ECO:0000256" key="6">
    <source>
        <dbReference type="SAM" id="Phobius"/>
    </source>
</evidence>
<feature type="transmembrane region" description="Helical" evidence="6">
    <location>
        <begin position="337"/>
        <end position="361"/>
    </location>
</feature>
<dbReference type="GO" id="GO:0043190">
    <property type="term" value="C:ATP-binding cassette (ABC) transporter complex"/>
    <property type="evidence" value="ECO:0007669"/>
    <property type="project" value="InterPro"/>
</dbReference>
<dbReference type="InterPro" id="IPR005495">
    <property type="entry name" value="LptG/LptF_permease"/>
</dbReference>
<keyword evidence="3 6" id="KW-0812">Transmembrane</keyword>
<evidence type="ECO:0000256" key="5">
    <source>
        <dbReference type="ARBA" id="ARBA00023136"/>
    </source>
</evidence>
<feature type="transmembrane region" description="Helical" evidence="6">
    <location>
        <begin position="12"/>
        <end position="33"/>
    </location>
</feature>
<evidence type="ECO:0000256" key="4">
    <source>
        <dbReference type="ARBA" id="ARBA00022989"/>
    </source>
</evidence>
<feature type="transmembrane region" description="Helical" evidence="6">
    <location>
        <begin position="306"/>
        <end position="325"/>
    </location>
</feature>
<reference evidence="7" key="1">
    <citation type="submission" date="2018-06" db="EMBL/GenBank/DDBJ databases">
        <authorList>
            <person name="Zhirakovskaya E."/>
        </authorList>
    </citation>
    <scope>NUCLEOTIDE SEQUENCE</scope>
</reference>
<organism evidence="7">
    <name type="scientific">hydrothermal vent metagenome</name>
    <dbReference type="NCBI Taxonomy" id="652676"/>
    <lineage>
        <taxon>unclassified sequences</taxon>
        <taxon>metagenomes</taxon>
        <taxon>ecological metagenomes</taxon>
    </lineage>
</organism>
<dbReference type="NCBIfam" id="TIGR04408">
    <property type="entry name" value="LptG_lptG"/>
    <property type="match status" value="1"/>
</dbReference>
<keyword evidence="5 6" id="KW-0472">Membrane</keyword>
<protein>
    <submittedName>
        <fullName evidence="7">Lipopolysaccharide export system permease protein LptG</fullName>
    </submittedName>
</protein>
<evidence type="ECO:0000256" key="2">
    <source>
        <dbReference type="ARBA" id="ARBA00022475"/>
    </source>
</evidence>
<dbReference type="GO" id="GO:0015920">
    <property type="term" value="P:lipopolysaccharide transport"/>
    <property type="evidence" value="ECO:0007669"/>
    <property type="project" value="TreeGrafter"/>
</dbReference>
<feature type="transmembrane region" description="Helical" evidence="6">
    <location>
        <begin position="281"/>
        <end position="300"/>
    </location>
</feature>